<evidence type="ECO:0000256" key="1">
    <source>
        <dbReference type="SAM" id="MobiDB-lite"/>
    </source>
</evidence>
<evidence type="ECO:0008006" key="5">
    <source>
        <dbReference type="Google" id="ProtNLM"/>
    </source>
</evidence>
<proteinExistence type="predicted"/>
<name>A0AAW9K187_CARML</name>
<dbReference type="EMBL" id="JAVBVO010000024">
    <property type="protein sequence ID" value="MDZ5760609.1"/>
    <property type="molecule type" value="Genomic_DNA"/>
</dbReference>
<sequence>MIEVEIIESNLPLMSEDLVEEKMPFSVFQQLSMEMDTDEELSFKIYESGTAIYMGTYQASHLSVLDDIKETLSQLIKIGEVSEEAGNQLFEKLKREVYPDDNEEDKSEPINTKKEPELKEAPSKNEKREKKPISKSRKIIVITFLSIVLPVVIFFNFKEFLFTDKGKEQAHIIQDQESFSQLLKNEEFEKASKKYPEKFDSILDYLFENDLLKPLKQLNETKKTDLGDFYLAFLAKEWVVVIKNKVVATTKERQSILAYAYMQTGKMEEAEIINDVLQSKTLTEQLTSAKVSQAYQAIQDGDLDKARKINEQIKNEALESSISTAQIAVTLLKKYEQDSVNKDLSPEEQAEAKKNVEAMKIQLKEIGREQLND</sequence>
<dbReference type="AlphaFoldDB" id="A0AAW9K187"/>
<reference evidence="3" key="1">
    <citation type="submission" date="2023-08" db="EMBL/GenBank/DDBJ databases">
        <title>Genomic characterization of piscicolin 126 produced by Carnobacterium maltaromaticum CM22 strain isolated from salmon (Salmo salar).</title>
        <authorList>
            <person name="Gonzalez-Gragera E."/>
            <person name="Garcia-Lopez J.D."/>
            <person name="Teso-Perez C."/>
            <person name="Gimenez-Hernandez I."/>
            <person name="Peralta-Sanchez J.M."/>
            <person name="Valdivia E."/>
            <person name="Montalban-Lopez M."/>
            <person name="Martin-Platero A.M."/>
            <person name="Banos A."/>
            <person name="Martinez-Bueno M."/>
        </authorList>
    </citation>
    <scope>NUCLEOTIDE SEQUENCE</scope>
    <source>
        <strain evidence="3">CM22</strain>
    </source>
</reference>
<feature type="compositionally biased region" description="Basic and acidic residues" evidence="1">
    <location>
        <begin position="107"/>
        <end position="130"/>
    </location>
</feature>
<evidence type="ECO:0000313" key="3">
    <source>
        <dbReference type="EMBL" id="MDZ5760609.1"/>
    </source>
</evidence>
<keyword evidence="2" id="KW-0812">Transmembrane</keyword>
<feature type="transmembrane region" description="Helical" evidence="2">
    <location>
        <begin position="139"/>
        <end position="157"/>
    </location>
</feature>
<feature type="region of interest" description="Disordered" evidence="1">
    <location>
        <begin position="94"/>
        <end position="130"/>
    </location>
</feature>
<comment type="caution">
    <text evidence="3">The sequence shown here is derived from an EMBL/GenBank/DDBJ whole genome shotgun (WGS) entry which is preliminary data.</text>
</comment>
<gene>
    <name evidence="3" type="ORF">RAK27_18370</name>
</gene>
<evidence type="ECO:0000256" key="2">
    <source>
        <dbReference type="SAM" id="Phobius"/>
    </source>
</evidence>
<keyword evidence="2" id="KW-1133">Transmembrane helix</keyword>
<dbReference type="RefSeq" id="WP_322809779.1">
    <property type="nucleotide sequence ID" value="NZ_JAVBVO010000024.1"/>
</dbReference>
<protein>
    <recommendedName>
        <fullName evidence="5">Type VII secretion protein EssB</fullName>
    </recommendedName>
</protein>
<accession>A0AAW9K187</accession>
<dbReference type="Proteomes" id="UP001290462">
    <property type="component" value="Unassembled WGS sequence"/>
</dbReference>
<organism evidence="3 4">
    <name type="scientific">Carnobacterium maltaromaticum</name>
    <name type="common">Carnobacterium piscicola</name>
    <dbReference type="NCBI Taxonomy" id="2751"/>
    <lineage>
        <taxon>Bacteria</taxon>
        <taxon>Bacillati</taxon>
        <taxon>Bacillota</taxon>
        <taxon>Bacilli</taxon>
        <taxon>Lactobacillales</taxon>
        <taxon>Carnobacteriaceae</taxon>
        <taxon>Carnobacterium</taxon>
    </lineage>
</organism>
<evidence type="ECO:0000313" key="4">
    <source>
        <dbReference type="Proteomes" id="UP001290462"/>
    </source>
</evidence>
<keyword evidence="2" id="KW-0472">Membrane</keyword>